<proteinExistence type="inferred from homology"/>
<protein>
    <recommendedName>
        <fullName evidence="3">Putative hydro-lyase CATYP_00780</fullName>
        <ecNumber evidence="3">4.2.1.-</ecNumber>
    </recommendedName>
</protein>
<dbReference type="PANTHER" id="PTHR32022:SF10">
    <property type="entry name" value="D-GLUTAMATE CYCLASE, MITOCHONDRIAL"/>
    <property type="match status" value="1"/>
</dbReference>
<dbReference type="RefSeq" id="WP_038607355.1">
    <property type="nucleotide sequence ID" value="NZ_CP008944.1"/>
</dbReference>
<dbReference type="HAMAP" id="MF_01830">
    <property type="entry name" value="Hydro_lyase"/>
    <property type="match status" value="1"/>
</dbReference>
<evidence type="ECO:0000256" key="3">
    <source>
        <dbReference type="HAMAP-Rule" id="MF_01830"/>
    </source>
</evidence>
<organism evidence="4 5">
    <name type="scientific">Corynebacterium atypicum</name>
    <dbReference type="NCBI Taxonomy" id="191610"/>
    <lineage>
        <taxon>Bacteria</taxon>
        <taxon>Bacillati</taxon>
        <taxon>Actinomycetota</taxon>
        <taxon>Actinomycetes</taxon>
        <taxon>Mycobacteriales</taxon>
        <taxon>Corynebacteriaceae</taxon>
        <taxon>Corynebacterium</taxon>
    </lineage>
</organism>
<dbReference type="Pfam" id="PF07286">
    <property type="entry name" value="D-Glu_cyclase"/>
    <property type="match status" value="1"/>
</dbReference>
<dbReference type="EMBL" id="CP008944">
    <property type="protein sequence ID" value="AIG63465.1"/>
    <property type="molecule type" value="Genomic_DNA"/>
</dbReference>
<keyword evidence="5" id="KW-1185">Reference proteome</keyword>
<dbReference type="InterPro" id="IPR009906">
    <property type="entry name" value="D-Glu_cyclase"/>
</dbReference>
<evidence type="ECO:0000313" key="5">
    <source>
        <dbReference type="Proteomes" id="UP000028504"/>
    </source>
</evidence>
<comment type="similarity">
    <text evidence="1 3">Belongs to the D-glutamate cyclase family.</text>
</comment>
<dbReference type="SUPFAM" id="SSF160920">
    <property type="entry name" value="PSTPO5379-like"/>
    <property type="match status" value="1"/>
</dbReference>
<accession>A0ABN4DAW2</accession>
<dbReference type="Gene3D" id="3.40.1640.10">
    <property type="entry name" value="PSTPO5379-like"/>
    <property type="match status" value="1"/>
</dbReference>
<dbReference type="InterPro" id="IPR038021">
    <property type="entry name" value="Putative_hydro-lyase"/>
</dbReference>
<dbReference type="Proteomes" id="UP000028504">
    <property type="component" value="Chromosome"/>
</dbReference>
<dbReference type="EC" id="4.2.1.-" evidence="3"/>
<dbReference type="NCBIfam" id="NF003969">
    <property type="entry name" value="PRK05463.1"/>
    <property type="match status" value="1"/>
</dbReference>
<evidence type="ECO:0000256" key="1">
    <source>
        <dbReference type="ARBA" id="ARBA00007896"/>
    </source>
</evidence>
<dbReference type="PANTHER" id="PTHR32022">
    <property type="entry name" value="D-GLUTAMATE CYCLASE, MITOCHONDRIAL"/>
    <property type="match status" value="1"/>
</dbReference>
<gene>
    <name evidence="4" type="ORF">CATYP_00780</name>
</gene>
<dbReference type="Gene3D" id="3.30.2040.10">
    <property type="entry name" value="PSTPO5379-like domain"/>
    <property type="match status" value="1"/>
</dbReference>
<evidence type="ECO:0000256" key="2">
    <source>
        <dbReference type="ARBA" id="ARBA00023239"/>
    </source>
</evidence>
<dbReference type="InterPro" id="IPR016938">
    <property type="entry name" value="UPF0317"/>
</dbReference>
<keyword evidence="2 3" id="KW-0456">Lyase</keyword>
<name>A0ABN4DAW2_9CORY</name>
<reference evidence="4 5" key="1">
    <citation type="submission" date="2014-07" db="EMBL/GenBank/DDBJ databases">
        <title>Complete genome sequence of Corynebacterium atypicum DSM 44849: identifiction of the mycolic acid biosynthesis genes.</title>
        <authorList>
            <person name="Tippelt A."/>
            <person name="Mollmann S."/>
            <person name="Albersmeier A."/>
            <person name="Jaenicke S."/>
            <person name="Ruckert C."/>
            <person name="Tauch A."/>
        </authorList>
    </citation>
    <scope>NUCLEOTIDE SEQUENCE [LARGE SCALE GENOMIC DNA]</scope>
    <source>
        <strain evidence="4 5">R2070</strain>
    </source>
</reference>
<evidence type="ECO:0000313" key="4">
    <source>
        <dbReference type="EMBL" id="AIG63465.1"/>
    </source>
</evidence>
<dbReference type="PIRSF" id="PIRSF029755">
    <property type="entry name" value="UCP029755"/>
    <property type="match status" value="1"/>
</dbReference>
<sequence>MVYSASLGPESSPAAAREAFRSGLVRPTAGIAHGYVQCNLLALPQEDAFDFLLFAQRNPKSCPIVEVLDAGELNSPIMPQGDISRDLPSYRIFEHGQMVKEVADASSYWRNDLVAFLIGCSFTFESALLDAGLHVAHIQQGRNVPMYRTNVATRQAGKFSGPMVVSMRPFAPGQIADAARITARFPGMHGAPVHVGDPAALGIADLSRPDFGEAVDIAPGEVPVFWGCGVTPQAVVMDSAPDFAISHSPGHMLITDAPNSAFQVP</sequence>